<sequence length="477" mass="49745">MISHLQASAPLLILAAAITILLAAIAIKRSFAGSVAISAIGLLAAIASTPWAINATGPAPMPTLFIFTTESLGFAALVILAALGVLILAAGYFTTGIKLPREEYPLLLLIATLGAVALTLSASFITLFLGLETMSLAMIGMIAYPRYRPGAEEAGLKYLILSGMSSALVLFGIALVELATNHLQFTPVLATLLTGTPILLAAVALIGAGAGFKLGVVPFHIWVPDIYAGAPAPSAAYVAVIPKIAVLAVIIRILEMPGVAFSHGTITAITIVAILSMAIGNLLALMQENIKRILGYSSIAHLGYVLVALLAASAIGRAGVIFYIVTYAITVIGAFGIIGILSRATAGRDLDQVSEFHGLFWERPFLATIMTLVLLSLAGVPPAIGFIAKMYIMAAGVHADLRILTGTLVVTSVIGLFYYLRIIIVMSLKPVERTATPEMAMAVPMTGWITMATLGALIIGFGVDPESLIVILRSLFG</sequence>
<feature type="transmembrane region" description="Helical" evidence="5">
    <location>
        <begin position="198"/>
        <end position="223"/>
    </location>
</feature>
<dbReference type="EMBL" id="JAWXYB010000018">
    <property type="protein sequence ID" value="MDX5932962.1"/>
    <property type="molecule type" value="Genomic_DNA"/>
</dbReference>
<dbReference type="GO" id="GO:0042773">
    <property type="term" value="P:ATP synthesis coupled electron transport"/>
    <property type="evidence" value="ECO:0007669"/>
    <property type="project" value="InterPro"/>
</dbReference>
<keyword evidence="5" id="KW-0874">Quinone</keyword>
<dbReference type="InterPro" id="IPR010096">
    <property type="entry name" value="NADH-Q_OxRdtase_suN/2"/>
</dbReference>
<dbReference type="HAMAP" id="MF_00445">
    <property type="entry name" value="NDH1_NuoN_1"/>
    <property type="match status" value="1"/>
</dbReference>
<feature type="transmembrane region" description="Helical" evidence="5">
    <location>
        <begin position="266"/>
        <end position="286"/>
    </location>
</feature>
<feature type="domain" description="NADH:quinone oxidoreductase/Mrp antiporter transmembrane" evidence="7">
    <location>
        <begin position="122"/>
        <end position="415"/>
    </location>
</feature>
<comment type="function">
    <text evidence="5">NDH-1 shuttles electrons from NADH, via FMN and iron-sulfur (Fe-S) centers, to quinones in the respiratory chain. The immediate electron acceptor for the enzyme in this species is believed to be ubiquinone. Couples the redox reaction to proton translocation (for every two electrons transferred, four hydrogen ions are translocated across the cytoplasmic membrane), and thus conserves the redox energy in a proton gradient.</text>
</comment>
<feature type="transmembrane region" description="Helical" evidence="5">
    <location>
        <begin position="156"/>
        <end position="178"/>
    </location>
</feature>
<feature type="transmembrane region" description="Helical" evidence="5">
    <location>
        <begin position="293"/>
        <end position="315"/>
    </location>
</feature>
<feature type="transmembrane region" description="Helical" evidence="5">
    <location>
        <begin position="6"/>
        <end position="27"/>
    </location>
</feature>
<dbReference type="GO" id="GO:0050136">
    <property type="term" value="F:NADH dehydrogenase (quinone) (non-electrogenic) activity"/>
    <property type="evidence" value="ECO:0007669"/>
    <property type="project" value="UniProtKB-UniRule"/>
</dbReference>
<comment type="subunit">
    <text evidence="5">NDH-1 is composed of 14 different subunits. Subunits NuoA, H, J, K, L, M, N constitute the membrane sector of the complex.</text>
</comment>
<keyword evidence="5" id="KW-1278">Translocase</keyword>
<protein>
    <recommendedName>
        <fullName evidence="5">NADH-quinone oxidoreductase subunit N</fullName>
        <ecNumber evidence="5">7.1.1.-</ecNumber>
    </recommendedName>
    <alternativeName>
        <fullName evidence="5">NADH dehydrogenase I subunit N</fullName>
    </alternativeName>
    <alternativeName>
        <fullName evidence="5">NDH-1 subunit N</fullName>
    </alternativeName>
</protein>
<dbReference type="GO" id="GO:0048038">
    <property type="term" value="F:quinone binding"/>
    <property type="evidence" value="ECO:0007669"/>
    <property type="project" value="UniProtKB-KW"/>
</dbReference>
<dbReference type="GO" id="GO:0008137">
    <property type="term" value="F:NADH dehydrogenase (ubiquinone) activity"/>
    <property type="evidence" value="ECO:0007669"/>
    <property type="project" value="InterPro"/>
</dbReference>
<evidence type="ECO:0000256" key="1">
    <source>
        <dbReference type="ARBA" id="ARBA00004127"/>
    </source>
</evidence>
<feature type="transmembrane region" description="Helical" evidence="5">
    <location>
        <begin position="365"/>
        <end position="388"/>
    </location>
</feature>
<evidence type="ECO:0000256" key="4">
    <source>
        <dbReference type="ARBA" id="ARBA00023136"/>
    </source>
</evidence>
<name>A0AAW9DXE3_ACIAO</name>
<comment type="caution">
    <text evidence="8">The sequence shown here is derived from an EMBL/GenBank/DDBJ whole genome shotgun (WGS) entry which is preliminary data.</text>
</comment>
<evidence type="ECO:0000256" key="3">
    <source>
        <dbReference type="ARBA" id="ARBA00022989"/>
    </source>
</evidence>
<dbReference type="GO" id="GO:0012505">
    <property type="term" value="C:endomembrane system"/>
    <property type="evidence" value="ECO:0007669"/>
    <property type="project" value="UniProtKB-SubCell"/>
</dbReference>
<organism evidence="8 9">
    <name type="scientific">Acidiphilium acidophilum</name>
    <name type="common">Thiobacillus acidophilus</name>
    <dbReference type="NCBI Taxonomy" id="76588"/>
    <lineage>
        <taxon>Bacteria</taxon>
        <taxon>Pseudomonadati</taxon>
        <taxon>Pseudomonadota</taxon>
        <taxon>Alphaproteobacteria</taxon>
        <taxon>Acetobacterales</taxon>
        <taxon>Acidocellaceae</taxon>
        <taxon>Acidiphilium</taxon>
    </lineage>
</organism>
<keyword evidence="5" id="KW-0813">Transport</keyword>
<dbReference type="InterPro" id="IPR001750">
    <property type="entry name" value="ND/Mrp_TM"/>
</dbReference>
<accession>A0AAW9DXE3</accession>
<feature type="transmembrane region" description="Helical" evidence="5">
    <location>
        <begin position="34"/>
        <end position="53"/>
    </location>
</feature>
<dbReference type="GO" id="GO:0005886">
    <property type="term" value="C:plasma membrane"/>
    <property type="evidence" value="ECO:0007669"/>
    <property type="project" value="UniProtKB-SubCell"/>
</dbReference>
<dbReference type="PANTHER" id="PTHR22773">
    <property type="entry name" value="NADH DEHYDROGENASE"/>
    <property type="match status" value="1"/>
</dbReference>
<gene>
    <name evidence="5" type="primary">nuoN</name>
    <name evidence="8" type="ORF">SIL87_19605</name>
</gene>
<keyword evidence="4 5" id="KW-0472">Membrane</keyword>
<keyword evidence="2 5" id="KW-0812">Transmembrane</keyword>
<dbReference type="Pfam" id="PF00361">
    <property type="entry name" value="Proton_antipo_M"/>
    <property type="match status" value="1"/>
</dbReference>
<feature type="transmembrane region" description="Helical" evidence="5">
    <location>
        <begin position="321"/>
        <end position="344"/>
    </location>
</feature>
<feature type="transmembrane region" description="Helical" evidence="5">
    <location>
        <begin position="408"/>
        <end position="428"/>
    </location>
</feature>
<feature type="transmembrane region" description="Helical" evidence="5">
    <location>
        <begin position="73"/>
        <end position="92"/>
    </location>
</feature>
<dbReference type="RefSeq" id="WP_319615819.1">
    <property type="nucleotide sequence ID" value="NZ_JAWXYB010000018.1"/>
</dbReference>
<keyword evidence="5" id="KW-0830">Ubiquinone</keyword>
<evidence type="ECO:0000256" key="5">
    <source>
        <dbReference type="HAMAP-Rule" id="MF_00445"/>
    </source>
</evidence>
<keyword evidence="3 5" id="KW-1133">Transmembrane helix</keyword>
<comment type="catalytic activity">
    <reaction evidence="5">
        <text>a quinone + NADH + 5 H(+)(in) = a quinol + NAD(+) + 4 H(+)(out)</text>
        <dbReference type="Rhea" id="RHEA:57888"/>
        <dbReference type="ChEBI" id="CHEBI:15378"/>
        <dbReference type="ChEBI" id="CHEBI:24646"/>
        <dbReference type="ChEBI" id="CHEBI:57540"/>
        <dbReference type="ChEBI" id="CHEBI:57945"/>
        <dbReference type="ChEBI" id="CHEBI:132124"/>
    </reaction>
</comment>
<evidence type="ECO:0000313" key="8">
    <source>
        <dbReference type="EMBL" id="MDX5932962.1"/>
    </source>
</evidence>
<evidence type="ECO:0000256" key="2">
    <source>
        <dbReference type="ARBA" id="ARBA00022692"/>
    </source>
</evidence>
<dbReference type="NCBIfam" id="TIGR01770">
    <property type="entry name" value="NDH_I_N"/>
    <property type="match status" value="1"/>
</dbReference>
<keyword evidence="9" id="KW-1185">Reference proteome</keyword>
<comment type="similarity">
    <text evidence="5">Belongs to the complex I subunit 2 family.</text>
</comment>
<dbReference type="Proteomes" id="UP001279553">
    <property type="component" value="Unassembled WGS sequence"/>
</dbReference>
<evidence type="ECO:0000256" key="6">
    <source>
        <dbReference type="RuleBase" id="RU000320"/>
    </source>
</evidence>
<reference evidence="8 9" key="1">
    <citation type="submission" date="2023-11" db="EMBL/GenBank/DDBJ databases">
        <title>MicrobeMod: A computational toolkit for identifying prokaryotic methylation and restriction-modification with nanopore sequencing.</title>
        <authorList>
            <person name="Crits-Christoph A."/>
            <person name="Kang S.C."/>
            <person name="Lee H."/>
            <person name="Ostrov N."/>
        </authorList>
    </citation>
    <scope>NUCLEOTIDE SEQUENCE [LARGE SCALE GENOMIC DNA]</scope>
    <source>
        <strain evidence="8 9">DSMZ 700</strain>
    </source>
</reference>
<dbReference type="AlphaFoldDB" id="A0AAW9DXE3"/>
<feature type="transmembrane region" description="Helical" evidence="5">
    <location>
        <begin position="104"/>
        <end position="121"/>
    </location>
</feature>
<keyword evidence="5" id="KW-1003">Cell membrane</keyword>
<dbReference type="EC" id="7.1.1.-" evidence="5"/>
<keyword evidence="5" id="KW-0520">NAD</keyword>
<feature type="transmembrane region" description="Helical" evidence="5">
    <location>
        <begin position="440"/>
        <end position="463"/>
    </location>
</feature>
<proteinExistence type="inferred from homology"/>
<evidence type="ECO:0000259" key="7">
    <source>
        <dbReference type="Pfam" id="PF00361"/>
    </source>
</evidence>
<comment type="subcellular location">
    <subcellularLocation>
        <location evidence="5">Cell membrane</location>
        <topology evidence="5">Multi-pass membrane protein</topology>
    </subcellularLocation>
    <subcellularLocation>
        <location evidence="1">Endomembrane system</location>
        <topology evidence="1">Multi-pass membrane protein</topology>
    </subcellularLocation>
    <subcellularLocation>
        <location evidence="6">Membrane</location>
        <topology evidence="6">Multi-pass membrane protein</topology>
    </subcellularLocation>
</comment>
<evidence type="ECO:0000313" key="9">
    <source>
        <dbReference type="Proteomes" id="UP001279553"/>
    </source>
</evidence>